<sequence>MDYTSNSEHIAALIFKSMKAELSQDEQAELDAWKRRDPANEALFIALTDRAMLQHELGQLLDVEARIQHKLGLEEDLPTKLRPVRNPVYKWIGVAASVILISALTYFYWKPDRARVVEAIHPGTDKAVLTLADGSTILLDSTGNRFIKQGNASVHQAGGLLSYEMKRNGKDNPVYNTLSTPKGGQFKVVLPDGSRAWLNAASSIRFPLAFQENERRIEISGEVFLDVAQDVQAPFKVKVGDDLEIRVLGTQFNIDAYSSSGNIQTTLLEGSVGIIRDGRQILLSPGEQAVATPAQIKVNKANLDKVIAWKNGMFNFEDVSLKEAMEEIERWYDIEVIYENGVPEMSFSGKISRDISLDELLQVFAGTDLKFRWEPGRKLIITK</sequence>
<dbReference type="PIRSF" id="PIRSF018266">
    <property type="entry name" value="FecR"/>
    <property type="match status" value="1"/>
</dbReference>
<evidence type="ECO:0000313" key="4">
    <source>
        <dbReference type="EMBL" id="ATL48067.1"/>
    </source>
</evidence>
<dbReference type="PANTHER" id="PTHR30273">
    <property type="entry name" value="PERIPLASMIC SIGNAL SENSOR AND SIGMA FACTOR ACTIVATOR FECR-RELATED"/>
    <property type="match status" value="1"/>
</dbReference>
<evidence type="ECO:0000313" key="5">
    <source>
        <dbReference type="Proteomes" id="UP000220133"/>
    </source>
</evidence>
<keyword evidence="1" id="KW-0812">Transmembrane</keyword>
<evidence type="ECO:0000256" key="1">
    <source>
        <dbReference type="SAM" id="Phobius"/>
    </source>
</evidence>
<dbReference type="PANTHER" id="PTHR30273:SF2">
    <property type="entry name" value="PROTEIN FECR"/>
    <property type="match status" value="1"/>
</dbReference>
<dbReference type="Gene3D" id="3.55.50.30">
    <property type="match status" value="1"/>
</dbReference>
<dbReference type="Proteomes" id="UP000220133">
    <property type="component" value="Chromosome"/>
</dbReference>
<dbReference type="KEGG" id="cbae:COR50_13330"/>
<dbReference type="Gene3D" id="2.60.120.1440">
    <property type="match status" value="1"/>
</dbReference>
<feature type="transmembrane region" description="Helical" evidence="1">
    <location>
        <begin position="88"/>
        <end position="109"/>
    </location>
</feature>
<dbReference type="Pfam" id="PF16344">
    <property type="entry name" value="FecR_C"/>
    <property type="match status" value="1"/>
</dbReference>
<dbReference type="GO" id="GO:0016989">
    <property type="term" value="F:sigma factor antagonist activity"/>
    <property type="evidence" value="ECO:0007669"/>
    <property type="project" value="TreeGrafter"/>
</dbReference>
<evidence type="ECO:0000259" key="2">
    <source>
        <dbReference type="Pfam" id="PF04773"/>
    </source>
</evidence>
<protein>
    <submittedName>
        <fullName evidence="4">Iron dicitrate transport regulator FecR</fullName>
    </submittedName>
</protein>
<proteinExistence type="predicted"/>
<evidence type="ECO:0000259" key="3">
    <source>
        <dbReference type="Pfam" id="PF16344"/>
    </source>
</evidence>
<keyword evidence="1" id="KW-1133">Transmembrane helix</keyword>
<dbReference type="RefSeq" id="WP_098194444.1">
    <property type="nucleotide sequence ID" value="NZ_CP023777.1"/>
</dbReference>
<dbReference type="Pfam" id="PF04773">
    <property type="entry name" value="FecR"/>
    <property type="match status" value="1"/>
</dbReference>
<dbReference type="EMBL" id="CP023777">
    <property type="protein sequence ID" value="ATL48067.1"/>
    <property type="molecule type" value="Genomic_DNA"/>
</dbReference>
<dbReference type="OrthoDB" id="1452822at2"/>
<reference evidence="4 5" key="1">
    <citation type="submission" date="2017-10" db="EMBL/GenBank/DDBJ databases">
        <title>Paenichitinophaga pekingensis gen. nov., sp. nov., isolated from activated sludge.</title>
        <authorList>
            <person name="Jin D."/>
            <person name="Kong X."/>
            <person name="Deng Y."/>
            <person name="Bai Z."/>
        </authorList>
    </citation>
    <scope>NUCLEOTIDE SEQUENCE [LARGE SCALE GENOMIC DNA]</scope>
    <source>
        <strain evidence="4 5">13</strain>
    </source>
</reference>
<name>A0A291QVV2_9BACT</name>
<accession>A0A291QVV2</accession>
<keyword evidence="1" id="KW-0472">Membrane</keyword>
<dbReference type="AlphaFoldDB" id="A0A291QVV2"/>
<feature type="domain" description="FecR protein" evidence="2">
    <location>
        <begin position="177"/>
        <end position="272"/>
    </location>
</feature>
<dbReference type="InterPro" id="IPR012373">
    <property type="entry name" value="Ferrdict_sens_TM"/>
</dbReference>
<dbReference type="InterPro" id="IPR006860">
    <property type="entry name" value="FecR"/>
</dbReference>
<gene>
    <name evidence="4" type="ORF">COR50_13330</name>
</gene>
<keyword evidence="5" id="KW-1185">Reference proteome</keyword>
<organism evidence="4 5">
    <name type="scientific">Chitinophaga caeni</name>
    <dbReference type="NCBI Taxonomy" id="2029983"/>
    <lineage>
        <taxon>Bacteria</taxon>
        <taxon>Pseudomonadati</taxon>
        <taxon>Bacteroidota</taxon>
        <taxon>Chitinophagia</taxon>
        <taxon>Chitinophagales</taxon>
        <taxon>Chitinophagaceae</taxon>
        <taxon>Chitinophaga</taxon>
    </lineage>
</organism>
<dbReference type="InterPro" id="IPR032508">
    <property type="entry name" value="FecR_C"/>
</dbReference>
<feature type="domain" description="Protein FecR C-terminal" evidence="3">
    <location>
        <begin position="314"/>
        <end position="381"/>
    </location>
</feature>